<dbReference type="Pfam" id="PF14366">
    <property type="entry name" value="DUF4410"/>
    <property type="match status" value="1"/>
</dbReference>
<dbReference type="Proteomes" id="UP001055804">
    <property type="component" value="Unassembled WGS sequence"/>
</dbReference>
<dbReference type="PROSITE" id="PS51257">
    <property type="entry name" value="PROKAR_LIPOPROTEIN"/>
    <property type="match status" value="1"/>
</dbReference>
<evidence type="ECO:0000313" key="1">
    <source>
        <dbReference type="EMBL" id="MCP1336970.1"/>
    </source>
</evidence>
<dbReference type="InterPro" id="IPR025522">
    <property type="entry name" value="DUF4410"/>
</dbReference>
<keyword evidence="2" id="KW-1185">Reference proteome</keyword>
<reference evidence="1" key="1">
    <citation type="submission" date="2022-06" db="EMBL/GenBank/DDBJ databases">
        <title>Isolation and Genomics of Futiania mangrovii gen. nov., sp. nov., a Rare and Metabolically-versatile member in the Class Alphaproteobacteria.</title>
        <authorList>
            <person name="Liu L."/>
            <person name="Huang W.-C."/>
            <person name="Pan J."/>
            <person name="Li J."/>
            <person name="Huang Y."/>
            <person name="Du H."/>
            <person name="Liu Y."/>
            <person name="Li M."/>
        </authorList>
    </citation>
    <scope>NUCLEOTIDE SEQUENCE</scope>
    <source>
        <strain evidence="1">FT118</strain>
    </source>
</reference>
<name>A0A9J6PLP9_9PROT</name>
<gene>
    <name evidence="1" type="ORF">NJQ99_11160</name>
</gene>
<dbReference type="EMBL" id="JAMZFT010000002">
    <property type="protein sequence ID" value="MCP1336970.1"/>
    <property type="molecule type" value="Genomic_DNA"/>
</dbReference>
<accession>A0A9J6PLP9</accession>
<protein>
    <submittedName>
        <fullName evidence="1">DUF4410 domain-containing protein</fullName>
    </submittedName>
</protein>
<organism evidence="1 2">
    <name type="scientific">Futiania mangrovi</name>
    <dbReference type="NCBI Taxonomy" id="2959716"/>
    <lineage>
        <taxon>Bacteria</taxon>
        <taxon>Pseudomonadati</taxon>
        <taxon>Pseudomonadota</taxon>
        <taxon>Alphaproteobacteria</taxon>
        <taxon>Futianiales</taxon>
        <taxon>Futianiaceae</taxon>
        <taxon>Futiania</taxon>
    </lineage>
</organism>
<comment type="caution">
    <text evidence="1">The sequence shown here is derived from an EMBL/GenBank/DDBJ whole genome shotgun (WGS) entry which is preliminary data.</text>
</comment>
<evidence type="ECO:0000313" key="2">
    <source>
        <dbReference type="Proteomes" id="UP001055804"/>
    </source>
</evidence>
<sequence length="190" mass="20185">MLTMRAMRGLPAVLVMLAGLVLAGCTTTTVTPEYVSKPQEPATGVAIGELTADNELWALYLPYLRAGLVAELRESNAFAQVYDPAPETLPAQTVLLTGRLTEVDRGNRAARWIIGFGAGRAKARGAFEIGGTDGTSLAKFESWKAYSGGAGIGGADFLDMEDLVQELGKETAGSVVRWSKGQPLEPPRED</sequence>
<dbReference type="AlphaFoldDB" id="A0A9J6PLP9"/>
<proteinExistence type="predicted"/>
<dbReference type="RefSeq" id="WP_269332910.1">
    <property type="nucleotide sequence ID" value="NZ_JAMZFT010000002.1"/>
</dbReference>